<dbReference type="InterPro" id="IPR006109">
    <property type="entry name" value="G3P_DH_NAD-dep_C"/>
</dbReference>
<dbReference type="Pfam" id="PF07479">
    <property type="entry name" value="NAD_Gly3P_dh_C"/>
    <property type="match status" value="1"/>
</dbReference>
<keyword evidence="2" id="KW-0560">Oxidoreductase</keyword>
<evidence type="ECO:0008006" key="7">
    <source>
        <dbReference type="Google" id="ProtNLM"/>
    </source>
</evidence>
<dbReference type="PIRSF" id="PIRSF000114">
    <property type="entry name" value="Glycerol-3-P_dh"/>
    <property type="match status" value="1"/>
</dbReference>
<dbReference type="GO" id="GO:0046168">
    <property type="term" value="P:glycerol-3-phosphate catabolic process"/>
    <property type="evidence" value="ECO:0007669"/>
    <property type="project" value="InterPro"/>
</dbReference>
<dbReference type="EMBL" id="UINC01001009">
    <property type="protein sequence ID" value="SUZ67363.1"/>
    <property type="molecule type" value="Genomic_DNA"/>
</dbReference>
<dbReference type="GO" id="GO:0051287">
    <property type="term" value="F:NAD binding"/>
    <property type="evidence" value="ECO:0007669"/>
    <property type="project" value="InterPro"/>
</dbReference>
<feature type="domain" description="Glycerol-3-phosphate dehydrogenase NAD-dependent N-terminal" evidence="4">
    <location>
        <begin position="2"/>
        <end position="155"/>
    </location>
</feature>
<dbReference type="Gene3D" id="1.10.1040.10">
    <property type="entry name" value="N-(1-d-carboxylethyl)-l-norvaline Dehydrogenase, domain 2"/>
    <property type="match status" value="1"/>
</dbReference>
<dbReference type="GO" id="GO:0005829">
    <property type="term" value="C:cytosol"/>
    <property type="evidence" value="ECO:0007669"/>
    <property type="project" value="TreeGrafter"/>
</dbReference>
<accession>A0A381PPH4</accession>
<sequence>MQVAIIGAGNFGTAVANIVSGNGVPAYLWMRDPQQFDDIEKYGENRRYLSGYPLEEKVTPTLDLQLAASKSDLIFVTVPSASFREMTVELAPFVSKDTYVVSGTKGVEAPNLSLMSQILEEELPDCPIGVISGPNIAEEIAGGHFTGTVVASRDSGLCDCVQTVFASDSFRVYSSEDIYGVELGGALKNIYAIVCGIAARLEVGQNTVAMLITRSLAEMSRFAEAMGANPYTFLGLAGVGDLMVTCTSPLSRNYQLGFRIAGGRSLSEAMDELGKLAEGVNTLQVVHEKREQLGVYMPLAEALFHVLFEQGSIDEVVSALMTGEQQADVEFAKPTTWSAPN</sequence>
<evidence type="ECO:0000313" key="6">
    <source>
        <dbReference type="EMBL" id="SUZ67363.1"/>
    </source>
</evidence>
<dbReference type="FunFam" id="1.10.1040.10:FF:000001">
    <property type="entry name" value="Glycerol-3-phosphate dehydrogenase [NAD(P)+]"/>
    <property type="match status" value="1"/>
</dbReference>
<dbReference type="NCBIfam" id="NF000942">
    <property type="entry name" value="PRK00094.1-4"/>
    <property type="match status" value="1"/>
</dbReference>
<dbReference type="InterPro" id="IPR013328">
    <property type="entry name" value="6PGD_dom2"/>
</dbReference>
<dbReference type="SUPFAM" id="SSF51735">
    <property type="entry name" value="NAD(P)-binding Rossmann-fold domains"/>
    <property type="match status" value="1"/>
</dbReference>
<evidence type="ECO:0000256" key="1">
    <source>
        <dbReference type="ARBA" id="ARBA00011009"/>
    </source>
</evidence>
<keyword evidence="3" id="KW-0520">NAD</keyword>
<dbReference type="FunFam" id="3.40.50.720:FF:000019">
    <property type="entry name" value="Glycerol-3-phosphate dehydrogenase [NAD(P)+]"/>
    <property type="match status" value="1"/>
</dbReference>
<name>A0A381PPH4_9ZZZZ</name>
<evidence type="ECO:0000259" key="5">
    <source>
        <dbReference type="Pfam" id="PF07479"/>
    </source>
</evidence>
<evidence type="ECO:0000256" key="3">
    <source>
        <dbReference type="ARBA" id="ARBA00023027"/>
    </source>
</evidence>
<dbReference type="InterPro" id="IPR008927">
    <property type="entry name" value="6-PGluconate_DH-like_C_sf"/>
</dbReference>
<proteinExistence type="inferred from homology"/>
<dbReference type="GO" id="GO:0047952">
    <property type="term" value="F:glycerol-3-phosphate dehydrogenase [NAD(P)+] activity"/>
    <property type="evidence" value="ECO:0007669"/>
    <property type="project" value="TreeGrafter"/>
</dbReference>
<dbReference type="NCBIfam" id="NF000946">
    <property type="entry name" value="PRK00094.2-4"/>
    <property type="match status" value="1"/>
</dbReference>
<dbReference type="PRINTS" id="PR00077">
    <property type="entry name" value="GPDHDRGNASE"/>
</dbReference>
<dbReference type="HAMAP" id="MF_00394">
    <property type="entry name" value="NAD_Glyc3P_dehydrog"/>
    <property type="match status" value="1"/>
</dbReference>
<dbReference type="Gene3D" id="3.40.50.720">
    <property type="entry name" value="NAD(P)-binding Rossmann-like Domain"/>
    <property type="match status" value="1"/>
</dbReference>
<dbReference type="AlphaFoldDB" id="A0A381PPH4"/>
<reference evidence="6" key="1">
    <citation type="submission" date="2018-05" db="EMBL/GenBank/DDBJ databases">
        <authorList>
            <person name="Lanie J.A."/>
            <person name="Ng W.-L."/>
            <person name="Kazmierczak K.M."/>
            <person name="Andrzejewski T.M."/>
            <person name="Davidsen T.M."/>
            <person name="Wayne K.J."/>
            <person name="Tettelin H."/>
            <person name="Glass J.I."/>
            <person name="Rusch D."/>
            <person name="Podicherti R."/>
            <person name="Tsui H.-C.T."/>
            <person name="Winkler M.E."/>
        </authorList>
    </citation>
    <scope>NUCLEOTIDE SEQUENCE</scope>
</reference>
<dbReference type="GO" id="GO:0046474">
    <property type="term" value="P:glycerophospholipid biosynthetic process"/>
    <property type="evidence" value="ECO:0007669"/>
    <property type="project" value="TreeGrafter"/>
</dbReference>
<feature type="domain" description="Glycerol-3-phosphate dehydrogenase NAD-dependent C-terminal" evidence="5">
    <location>
        <begin position="177"/>
        <end position="317"/>
    </location>
</feature>
<dbReference type="InterPro" id="IPR006168">
    <property type="entry name" value="G3P_DH_NAD-dep"/>
</dbReference>
<protein>
    <recommendedName>
        <fullName evidence="7">Glycerol-3-phosphate dehydrogenase NAD-dependent N-terminal domain-containing protein</fullName>
    </recommendedName>
</protein>
<dbReference type="Pfam" id="PF01210">
    <property type="entry name" value="NAD_Gly3P_dh_N"/>
    <property type="match status" value="1"/>
</dbReference>
<organism evidence="6">
    <name type="scientific">marine metagenome</name>
    <dbReference type="NCBI Taxonomy" id="408172"/>
    <lineage>
        <taxon>unclassified sequences</taxon>
        <taxon>metagenomes</taxon>
        <taxon>ecological metagenomes</taxon>
    </lineage>
</organism>
<evidence type="ECO:0000259" key="4">
    <source>
        <dbReference type="Pfam" id="PF01210"/>
    </source>
</evidence>
<evidence type="ECO:0000256" key="2">
    <source>
        <dbReference type="ARBA" id="ARBA00023002"/>
    </source>
</evidence>
<dbReference type="InterPro" id="IPR011128">
    <property type="entry name" value="G3P_DH_NAD-dep_N"/>
</dbReference>
<gene>
    <name evidence="6" type="ORF">METZ01_LOCUS20217</name>
</gene>
<dbReference type="InterPro" id="IPR036291">
    <property type="entry name" value="NAD(P)-bd_dom_sf"/>
</dbReference>
<dbReference type="NCBIfam" id="NF000940">
    <property type="entry name" value="PRK00094.1-2"/>
    <property type="match status" value="1"/>
</dbReference>
<dbReference type="GO" id="GO:0005975">
    <property type="term" value="P:carbohydrate metabolic process"/>
    <property type="evidence" value="ECO:0007669"/>
    <property type="project" value="InterPro"/>
</dbReference>
<comment type="similarity">
    <text evidence="1">Belongs to the NAD-dependent glycerol-3-phosphate dehydrogenase family.</text>
</comment>
<dbReference type="PANTHER" id="PTHR11728:SF1">
    <property type="entry name" value="GLYCEROL-3-PHOSPHATE DEHYDROGENASE [NAD(+)] 2, CHLOROPLASTIC"/>
    <property type="match status" value="1"/>
</dbReference>
<dbReference type="PANTHER" id="PTHR11728">
    <property type="entry name" value="GLYCEROL-3-PHOSPHATE DEHYDROGENASE"/>
    <property type="match status" value="1"/>
</dbReference>
<dbReference type="SUPFAM" id="SSF48179">
    <property type="entry name" value="6-phosphogluconate dehydrogenase C-terminal domain-like"/>
    <property type="match status" value="1"/>
</dbReference>